<comment type="caution">
    <text evidence="1">The sequence shown here is derived from an EMBL/GenBank/DDBJ whole genome shotgun (WGS) entry which is preliminary data.</text>
</comment>
<name>A0A0F9XTG0_9ZZZZ</name>
<proteinExistence type="predicted"/>
<reference evidence="1" key="1">
    <citation type="journal article" date="2015" name="Nature">
        <title>Complex archaea that bridge the gap between prokaryotes and eukaryotes.</title>
        <authorList>
            <person name="Spang A."/>
            <person name="Saw J.H."/>
            <person name="Jorgensen S.L."/>
            <person name="Zaremba-Niedzwiedzka K."/>
            <person name="Martijn J."/>
            <person name="Lind A.E."/>
            <person name="van Eijk R."/>
            <person name="Schleper C."/>
            <person name="Guy L."/>
            <person name="Ettema T.J."/>
        </authorList>
    </citation>
    <scope>NUCLEOTIDE SEQUENCE</scope>
</reference>
<organism evidence="1">
    <name type="scientific">marine sediment metagenome</name>
    <dbReference type="NCBI Taxonomy" id="412755"/>
    <lineage>
        <taxon>unclassified sequences</taxon>
        <taxon>metagenomes</taxon>
        <taxon>ecological metagenomes</taxon>
    </lineage>
</organism>
<sequence length="127" mass="14706">MIPSNAVNYVWRHSKNFKCIRKTTFPQIVVLCGSTRFNNLYDEMSLKFTKKGMIVLSIGSHLHNDKDLKTDPEEKIMFEELHKRKIDLADLVFIINKNGYIGSSTSSEIDYAISKKKKIEYLEGDMI</sequence>
<gene>
    <name evidence="1" type="ORF">LCGC14_0174420</name>
</gene>
<dbReference type="EMBL" id="LAZR01000069">
    <property type="protein sequence ID" value="KKN95573.1"/>
    <property type="molecule type" value="Genomic_DNA"/>
</dbReference>
<dbReference type="AlphaFoldDB" id="A0A0F9XTG0"/>
<evidence type="ECO:0000313" key="1">
    <source>
        <dbReference type="EMBL" id="KKN95573.1"/>
    </source>
</evidence>
<protein>
    <submittedName>
        <fullName evidence="1">Uncharacterized protein</fullName>
    </submittedName>
</protein>
<accession>A0A0F9XTG0</accession>